<keyword evidence="3" id="KW-1185">Reference proteome</keyword>
<evidence type="ECO:0000259" key="1">
    <source>
        <dbReference type="Pfam" id="PF06983"/>
    </source>
</evidence>
<gene>
    <name evidence="2" type="ORF">R5W23_005121</name>
</gene>
<sequence length="78" mass="8461">MATADQAETDRYWDAVVGNNGRKSACGWCKDRGVNWQITPVALTDAITAPNPAAARRAFGAMMMCARSTSSRSRPRRG</sequence>
<dbReference type="Gene3D" id="3.10.180.10">
    <property type="entry name" value="2,3-Dihydroxybiphenyl 1,2-Dioxygenase, domain 1"/>
    <property type="match status" value="1"/>
</dbReference>
<dbReference type="InterPro" id="IPR029068">
    <property type="entry name" value="Glyas_Bleomycin-R_OHBP_Dase"/>
</dbReference>
<dbReference type="Pfam" id="PF06983">
    <property type="entry name" value="3-dmu-9_3-mt"/>
    <property type="match status" value="1"/>
</dbReference>
<dbReference type="EMBL" id="JAXBLV010000243">
    <property type="protein sequence ID" value="MDY3563509.1"/>
    <property type="molecule type" value="Genomic_DNA"/>
</dbReference>
<accession>A0ABU5F8H7</accession>
<organism evidence="2 3">
    <name type="scientific">Gemmata algarum</name>
    <dbReference type="NCBI Taxonomy" id="2975278"/>
    <lineage>
        <taxon>Bacteria</taxon>
        <taxon>Pseudomonadati</taxon>
        <taxon>Planctomycetota</taxon>
        <taxon>Planctomycetia</taxon>
        <taxon>Gemmatales</taxon>
        <taxon>Gemmataceae</taxon>
        <taxon>Gemmata</taxon>
    </lineage>
</organism>
<dbReference type="Proteomes" id="UP001272242">
    <property type="component" value="Unassembled WGS sequence"/>
</dbReference>
<feature type="domain" description="PhnB-like" evidence="1">
    <location>
        <begin position="2"/>
        <end position="39"/>
    </location>
</feature>
<dbReference type="InterPro" id="IPR028973">
    <property type="entry name" value="PhnB-like"/>
</dbReference>
<dbReference type="SUPFAM" id="SSF54593">
    <property type="entry name" value="Glyoxalase/Bleomycin resistance protein/Dihydroxybiphenyl dioxygenase"/>
    <property type="match status" value="1"/>
</dbReference>
<reference evidence="3" key="1">
    <citation type="journal article" date="2023" name="Mar. Drugs">
        <title>Gemmata algarum, a Novel Planctomycete Isolated from an Algal Mat, Displays Antimicrobial Activity.</title>
        <authorList>
            <person name="Kumar G."/>
            <person name="Kallscheuer N."/>
            <person name="Kashif M."/>
            <person name="Ahamad S."/>
            <person name="Jagadeeshwari U."/>
            <person name="Pannikurungottu S."/>
            <person name="Haufschild T."/>
            <person name="Kabuu M."/>
            <person name="Sasikala C."/>
            <person name="Jogler C."/>
            <person name="Ramana C."/>
        </authorList>
    </citation>
    <scope>NUCLEOTIDE SEQUENCE [LARGE SCALE GENOMIC DNA]</scope>
    <source>
        <strain evidence="3">JC673</strain>
    </source>
</reference>
<evidence type="ECO:0000313" key="2">
    <source>
        <dbReference type="EMBL" id="MDY3563509.1"/>
    </source>
</evidence>
<name>A0ABU5F8H7_9BACT</name>
<comment type="caution">
    <text evidence="2">The sequence shown here is derived from an EMBL/GenBank/DDBJ whole genome shotgun (WGS) entry which is preliminary data.</text>
</comment>
<dbReference type="PANTHER" id="PTHR33990:SF2">
    <property type="entry name" value="PHNB-LIKE DOMAIN-CONTAINING PROTEIN"/>
    <property type="match status" value="1"/>
</dbReference>
<dbReference type="PANTHER" id="PTHR33990">
    <property type="entry name" value="PROTEIN YJDN-RELATED"/>
    <property type="match status" value="1"/>
</dbReference>
<evidence type="ECO:0000313" key="3">
    <source>
        <dbReference type="Proteomes" id="UP001272242"/>
    </source>
</evidence>
<proteinExistence type="predicted"/>
<protein>
    <submittedName>
        <fullName evidence="2">VOC family protein</fullName>
    </submittedName>
</protein>